<dbReference type="Proteomes" id="UP000006729">
    <property type="component" value="Chromosome 16"/>
</dbReference>
<dbReference type="EMBL" id="CM009305">
    <property type="protein sequence ID" value="PNS97993.1"/>
    <property type="molecule type" value="Genomic_DNA"/>
</dbReference>
<reference evidence="1 2" key="1">
    <citation type="journal article" date="2006" name="Science">
        <title>The genome of black cottonwood, Populus trichocarpa (Torr. &amp; Gray).</title>
        <authorList>
            <person name="Tuskan G.A."/>
            <person name="Difazio S."/>
            <person name="Jansson S."/>
            <person name="Bohlmann J."/>
            <person name="Grigoriev I."/>
            <person name="Hellsten U."/>
            <person name="Putnam N."/>
            <person name="Ralph S."/>
            <person name="Rombauts S."/>
            <person name="Salamov A."/>
            <person name="Schein J."/>
            <person name="Sterck L."/>
            <person name="Aerts A."/>
            <person name="Bhalerao R.R."/>
            <person name="Bhalerao R.P."/>
            <person name="Blaudez D."/>
            <person name="Boerjan W."/>
            <person name="Brun A."/>
            <person name="Brunner A."/>
            <person name="Busov V."/>
            <person name="Campbell M."/>
            <person name="Carlson J."/>
            <person name="Chalot M."/>
            <person name="Chapman J."/>
            <person name="Chen G.L."/>
            <person name="Cooper D."/>
            <person name="Coutinho P.M."/>
            <person name="Couturier J."/>
            <person name="Covert S."/>
            <person name="Cronk Q."/>
            <person name="Cunningham R."/>
            <person name="Davis J."/>
            <person name="Degroeve S."/>
            <person name="Dejardin A."/>
            <person name="Depamphilis C."/>
            <person name="Detter J."/>
            <person name="Dirks B."/>
            <person name="Dubchak I."/>
            <person name="Duplessis S."/>
            <person name="Ehlting J."/>
            <person name="Ellis B."/>
            <person name="Gendler K."/>
            <person name="Goodstein D."/>
            <person name="Gribskov M."/>
            <person name="Grimwood J."/>
            <person name="Groover A."/>
            <person name="Gunter L."/>
            <person name="Hamberger B."/>
            <person name="Heinze B."/>
            <person name="Helariutta Y."/>
            <person name="Henrissat B."/>
            <person name="Holligan D."/>
            <person name="Holt R."/>
            <person name="Huang W."/>
            <person name="Islam-Faridi N."/>
            <person name="Jones S."/>
            <person name="Jones-Rhoades M."/>
            <person name="Jorgensen R."/>
            <person name="Joshi C."/>
            <person name="Kangasjarvi J."/>
            <person name="Karlsson J."/>
            <person name="Kelleher C."/>
            <person name="Kirkpatrick R."/>
            <person name="Kirst M."/>
            <person name="Kohler A."/>
            <person name="Kalluri U."/>
            <person name="Larimer F."/>
            <person name="Leebens-Mack J."/>
            <person name="Leple J.C."/>
            <person name="Locascio P."/>
            <person name="Lou Y."/>
            <person name="Lucas S."/>
            <person name="Martin F."/>
            <person name="Montanini B."/>
            <person name="Napoli C."/>
            <person name="Nelson D.R."/>
            <person name="Nelson C."/>
            <person name="Nieminen K."/>
            <person name="Nilsson O."/>
            <person name="Pereda V."/>
            <person name="Peter G."/>
            <person name="Philippe R."/>
            <person name="Pilate G."/>
            <person name="Poliakov A."/>
            <person name="Razumovskaya J."/>
            <person name="Richardson P."/>
            <person name="Rinaldi C."/>
            <person name="Ritland K."/>
            <person name="Rouze P."/>
            <person name="Ryaboy D."/>
            <person name="Schmutz J."/>
            <person name="Schrader J."/>
            <person name="Segerman B."/>
            <person name="Shin H."/>
            <person name="Siddiqui A."/>
            <person name="Sterky F."/>
            <person name="Terry A."/>
            <person name="Tsai C.J."/>
            <person name="Uberbacher E."/>
            <person name="Unneberg P."/>
            <person name="Vahala J."/>
            <person name="Wall K."/>
            <person name="Wessler S."/>
            <person name="Yang G."/>
            <person name="Yin T."/>
            <person name="Douglas C."/>
            <person name="Marra M."/>
            <person name="Sandberg G."/>
            <person name="Van de Peer Y."/>
            <person name="Rokhsar D."/>
        </authorList>
    </citation>
    <scope>NUCLEOTIDE SEQUENCE [LARGE SCALE GENOMIC DNA]</scope>
    <source>
        <strain evidence="2">cv. Nisqually</strain>
    </source>
</reference>
<protein>
    <submittedName>
        <fullName evidence="1">Uncharacterized protein</fullName>
    </submittedName>
</protein>
<proteinExistence type="predicted"/>
<keyword evidence="2" id="KW-1185">Reference proteome</keyword>
<evidence type="ECO:0000313" key="2">
    <source>
        <dbReference type="Proteomes" id="UP000006729"/>
    </source>
</evidence>
<organism evidence="1 2">
    <name type="scientific">Populus trichocarpa</name>
    <name type="common">Western balsam poplar</name>
    <name type="synonym">Populus balsamifera subsp. trichocarpa</name>
    <dbReference type="NCBI Taxonomy" id="3694"/>
    <lineage>
        <taxon>Eukaryota</taxon>
        <taxon>Viridiplantae</taxon>
        <taxon>Streptophyta</taxon>
        <taxon>Embryophyta</taxon>
        <taxon>Tracheophyta</taxon>
        <taxon>Spermatophyta</taxon>
        <taxon>Magnoliopsida</taxon>
        <taxon>eudicotyledons</taxon>
        <taxon>Gunneridae</taxon>
        <taxon>Pentapetalae</taxon>
        <taxon>rosids</taxon>
        <taxon>fabids</taxon>
        <taxon>Malpighiales</taxon>
        <taxon>Salicaceae</taxon>
        <taxon>Saliceae</taxon>
        <taxon>Populus</taxon>
    </lineage>
</organism>
<gene>
    <name evidence="1" type="ORF">POPTR_016G054000</name>
</gene>
<evidence type="ECO:0000313" key="1">
    <source>
        <dbReference type="EMBL" id="PNS97993.1"/>
    </source>
</evidence>
<sequence>MASTIKPLRAWTKNEESKKQVLISFFLRQIFVTWCLRVERIKFWMWNNGTINMTDKVLALNEGKDLTMPNEEISRR</sequence>
<dbReference type="AlphaFoldDB" id="A0A2K1XB39"/>
<name>A0A2K1XB39_POPTR</name>
<dbReference type="InParanoid" id="A0A2K1XB39"/>
<accession>A0A2K1XB39</accession>